<dbReference type="OrthoDB" id="9802430at2"/>
<evidence type="ECO:0000313" key="2">
    <source>
        <dbReference type="Proteomes" id="UP000300879"/>
    </source>
</evidence>
<dbReference type="AlphaFoldDB" id="A0A4P8XPV0"/>
<protein>
    <submittedName>
        <fullName evidence="1">Uncharacterized protein</fullName>
    </submittedName>
</protein>
<dbReference type="Proteomes" id="UP000300879">
    <property type="component" value="Chromosome"/>
</dbReference>
<reference evidence="1 2" key="1">
    <citation type="submission" date="2019-05" db="EMBL/GenBank/DDBJ databases">
        <authorList>
            <person name="Chen C."/>
        </authorList>
    </citation>
    <scope>NUCLEOTIDE SEQUENCE [LARGE SCALE GENOMIC DNA]</scope>
    <source>
        <strain evidence="1 2">HB172198</strain>
    </source>
</reference>
<name>A0A4P8XPV0_9BACL</name>
<dbReference type="EMBL" id="CP040396">
    <property type="protein sequence ID" value="QCT03820.1"/>
    <property type="molecule type" value="Genomic_DNA"/>
</dbReference>
<sequence length="118" mass="13482">MNLREQMAKDVQLTFMNSNEFAEIHTVTTYTNDAKQTGQKDRQLEMIVEKFTLDGKPIQSADGVSAHNVIIHIDPDVLVYTPRVDQYFYLDFMRYTVKGVSNDTGILKIVLEANGKRP</sequence>
<accession>A0A4P8XPV0</accession>
<dbReference type="KEGG" id="palo:E6C60_3109"/>
<evidence type="ECO:0000313" key="1">
    <source>
        <dbReference type="EMBL" id="QCT03820.1"/>
    </source>
</evidence>
<proteinExistence type="predicted"/>
<organism evidence="1 2">
    <name type="scientific">Paenibacillus algicola</name>
    <dbReference type="NCBI Taxonomy" id="2565926"/>
    <lineage>
        <taxon>Bacteria</taxon>
        <taxon>Bacillati</taxon>
        <taxon>Bacillota</taxon>
        <taxon>Bacilli</taxon>
        <taxon>Bacillales</taxon>
        <taxon>Paenibacillaceae</taxon>
        <taxon>Paenibacillus</taxon>
    </lineage>
</organism>
<dbReference type="RefSeq" id="WP_138226637.1">
    <property type="nucleotide sequence ID" value="NZ_CP040396.1"/>
</dbReference>
<gene>
    <name evidence="1" type="ORF">E6C60_3109</name>
</gene>
<keyword evidence="2" id="KW-1185">Reference proteome</keyword>